<dbReference type="AlphaFoldDB" id="A0A382H074"/>
<feature type="non-terminal residue" evidence="2">
    <location>
        <position position="1"/>
    </location>
</feature>
<dbReference type="GO" id="GO:0055085">
    <property type="term" value="P:transmembrane transport"/>
    <property type="evidence" value="ECO:0007669"/>
    <property type="project" value="InterPro"/>
</dbReference>
<evidence type="ECO:0000313" key="2">
    <source>
        <dbReference type="EMBL" id="SVB80347.1"/>
    </source>
</evidence>
<dbReference type="Pfam" id="PF03480">
    <property type="entry name" value="DctP"/>
    <property type="match status" value="1"/>
</dbReference>
<evidence type="ECO:0008006" key="3">
    <source>
        <dbReference type="Google" id="ProtNLM"/>
    </source>
</evidence>
<dbReference type="EMBL" id="UINC01058278">
    <property type="protein sequence ID" value="SVB80347.1"/>
    <property type="molecule type" value="Genomic_DNA"/>
</dbReference>
<dbReference type="InterPro" id="IPR038404">
    <property type="entry name" value="TRAP_DctP_sf"/>
</dbReference>
<reference evidence="2" key="1">
    <citation type="submission" date="2018-05" db="EMBL/GenBank/DDBJ databases">
        <authorList>
            <person name="Lanie J.A."/>
            <person name="Ng W.-L."/>
            <person name="Kazmierczak K.M."/>
            <person name="Andrzejewski T.M."/>
            <person name="Davidsen T.M."/>
            <person name="Wayne K.J."/>
            <person name="Tettelin H."/>
            <person name="Glass J.I."/>
            <person name="Rusch D."/>
            <person name="Podicherti R."/>
            <person name="Tsui H.-C.T."/>
            <person name="Winkler M.E."/>
        </authorList>
    </citation>
    <scope>NUCLEOTIDE SEQUENCE</scope>
</reference>
<dbReference type="NCBIfam" id="NF037995">
    <property type="entry name" value="TRAP_S1"/>
    <property type="match status" value="1"/>
</dbReference>
<dbReference type="PANTHER" id="PTHR33376">
    <property type="match status" value="1"/>
</dbReference>
<gene>
    <name evidence="2" type="ORF">METZ01_LOCUS233201</name>
</gene>
<sequence>VSFKFHFRLGGYGPPTTSFSQSLKFIGDRLEAEFGDDVEVRYIWNIMDLGYRGEDILWLVEHGFLTVAYQSTSYLTDRVPELGFVDLPFLFQNNKSARSSMDGALGNYLSRKTEEQINYKVLGYFENGFRHISNRLRPIHIPDDLKNMRIRVLPSDVQAKTFKLLGANPQRLDLTEAIEGVKSGTLDAQENPFANTVTYDVHKFHPYHTKSNHFYISRGIFANRTAFYSWPEKMKKFLEEAATEAIVFQRNLAENEAIDSQNIIEAEGHKVVELTETEHLAFVQAVASQHEEARSQFGNTMFDIISREF</sequence>
<organism evidence="2">
    <name type="scientific">marine metagenome</name>
    <dbReference type="NCBI Taxonomy" id="408172"/>
    <lineage>
        <taxon>unclassified sequences</taxon>
        <taxon>metagenomes</taxon>
        <taxon>ecological metagenomes</taxon>
    </lineage>
</organism>
<dbReference type="Gene3D" id="3.40.190.170">
    <property type="entry name" value="Bacterial extracellular solute-binding protein, family 7"/>
    <property type="match status" value="1"/>
</dbReference>
<dbReference type="PANTHER" id="PTHR33376:SF15">
    <property type="entry name" value="BLL6794 PROTEIN"/>
    <property type="match status" value="1"/>
</dbReference>
<keyword evidence="1" id="KW-0732">Signal</keyword>
<protein>
    <recommendedName>
        <fullName evidence="3">TRAP transporter substrate-binding protein</fullName>
    </recommendedName>
</protein>
<dbReference type="CDD" id="cd13603">
    <property type="entry name" value="PBP2_TRAP_Siap_TeaA_like"/>
    <property type="match status" value="1"/>
</dbReference>
<name>A0A382H074_9ZZZZ</name>
<accession>A0A382H074</accession>
<dbReference type="InterPro" id="IPR018389">
    <property type="entry name" value="DctP_fam"/>
</dbReference>
<proteinExistence type="predicted"/>
<evidence type="ECO:0000256" key="1">
    <source>
        <dbReference type="ARBA" id="ARBA00022729"/>
    </source>
</evidence>